<feature type="transmembrane region" description="Helical" evidence="7">
    <location>
        <begin position="305"/>
        <end position="326"/>
    </location>
</feature>
<name>A0A1H0JHT2_9ACTN</name>
<evidence type="ECO:0000256" key="2">
    <source>
        <dbReference type="ARBA" id="ARBA00022475"/>
    </source>
</evidence>
<evidence type="ECO:0000259" key="8">
    <source>
        <dbReference type="Pfam" id="PF02687"/>
    </source>
</evidence>
<dbReference type="Pfam" id="PF02687">
    <property type="entry name" value="FtsX"/>
    <property type="match status" value="2"/>
</dbReference>
<feature type="transmembrane region" description="Helical" evidence="7">
    <location>
        <begin position="515"/>
        <end position="535"/>
    </location>
</feature>
<dbReference type="PANTHER" id="PTHR30572">
    <property type="entry name" value="MEMBRANE COMPONENT OF TRANSPORTER-RELATED"/>
    <property type="match status" value="1"/>
</dbReference>
<sequence>MWGWRSRRASRWSPIRFARQSALGHRRGQTLALVGVSALITACTAFTPVYDRAMQQALVDTLLANASAAENSVTIKSESAVTAGGATEARDPRNLQAMVPRDVAAELEPLVLGRTAVVAPVAGDVPPTGPLVWRDGACEHVRVLSGECPDAAGEILISEADVDNFGLTIGSASTVRPAEDGPGVRLEVVGTYAPSDEEWWQGETLVGISIVFRGNEPTAAHDAWLTTEATFVDAPILPGETSQAGALVRAETAGVDEVLALGDRVRELSQDVGREGRDLHVRTEFGALTEDVRAQTRQAHRTVPLLMAPMGVLLVFVLWLVLAAAIEQRRGEVAVARLRGRGPAGAVGLLLTELLPVLLLGVVPGAVIALLGGSLARALLPGTAPFEAGPGFAAAVVLAVAAMVLTTVIAAVRIAREPLDGLLRGGRLSSGRWALGALDAFLIAAVGTGVLAFVTGSLSGPFALAGPALLALLAGLLLAHLAAPTASAAGRWLLRRGRLVSGVTLLETGRRRETRAVIAVITVASALAVFSVDALDVGDRNRTNASQHDAGAPVVLSLASRDLDGVRAALTFADPSGRQATPVTISRTTLAVEPDAFRRIAYFPRGAPTDAQWQAIAPPDLEPVALTGSRFSLTVRPDAQLTSKDGLGSDSEVNLGLVVTTGTGTRRTIRLGALPPSGERRMLVGNDSACASGCLLAAVELRSSPGVEIDGELDLGDLRVDGSPVHWPSAPQEWNPTETEYAAISPTASASDDALRLVVRVGGIYPAEITPAWVPRTVPALLPADRRDPLGLEVTGVDGSDRPAEDAGRVTLIPTMPERSALVDLDAISRGAEVTFDAHAEVWLLDDPELVDAVVASLRERGIAVADVRRYSTIRQTHQDTVATWSLAMGAVVGPAVILIALLILLVLAVTGWRDRARDLAILRLNGAERRTTRRLAVWAQLPAIVLAIVIGVAAGTLSAVLAMPDVSFFPTRPEVPVVDPATSWRAVLYVAAACLVVLPAAAALAGIVVARRAHLERVTETV</sequence>
<feature type="domain" description="ABC3 transporter permease C-terminal" evidence="8">
    <location>
        <begin position="312"/>
        <end position="418"/>
    </location>
</feature>
<feature type="transmembrane region" description="Helical" evidence="7">
    <location>
        <begin position="391"/>
        <end position="412"/>
    </location>
</feature>
<evidence type="ECO:0000256" key="3">
    <source>
        <dbReference type="ARBA" id="ARBA00022692"/>
    </source>
</evidence>
<dbReference type="AlphaFoldDB" id="A0A1H0JHT2"/>
<dbReference type="InterPro" id="IPR050250">
    <property type="entry name" value="Macrolide_Exporter_MacB"/>
</dbReference>
<dbReference type="RefSeq" id="WP_091026591.1">
    <property type="nucleotide sequence ID" value="NZ_BKAE01000012.1"/>
</dbReference>
<organism evidence="9 10">
    <name type="scientific">Nocardioides szechwanensis</name>
    <dbReference type="NCBI Taxonomy" id="1005944"/>
    <lineage>
        <taxon>Bacteria</taxon>
        <taxon>Bacillati</taxon>
        <taxon>Actinomycetota</taxon>
        <taxon>Actinomycetes</taxon>
        <taxon>Propionibacteriales</taxon>
        <taxon>Nocardioidaceae</taxon>
        <taxon>Nocardioides</taxon>
    </lineage>
</organism>
<dbReference type="InterPro" id="IPR003838">
    <property type="entry name" value="ABC3_permease_C"/>
</dbReference>
<dbReference type="GO" id="GO:0005886">
    <property type="term" value="C:plasma membrane"/>
    <property type="evidence" value="ECO:0007669"/>
    <property type="project" value="UniProtKB-SubCell"/>
</dbReference>
<dbReference type="PANTHER" id="PTHR30572:SF4">
    <property type="entry name" value="ABC TRANSPORTER PERMEASE YTRF"/>
    <property type="match status" value="1"/>
</dbReference>
<protein>
    <submittedName>
        <fullName evidence="9">FtsX-like permease family protein</fullName>
    </submittedName>
</protein>
<keyword evidence="4 7" id="KW-1133">Transmembrane helix</keyword>
<evidence type="ECO:0000313" key="9">
    <source>
        <dbReference type="EMBL" id="SDO43347.1"/>
    </source>
</evidence>
<feature type="transmembrane region" description="Helical" evidence="7">
    <location>
        <begin position="347"/>
        <end position="371"/>
    </location>
</feature>
<feature type="transmembrane region" description="Helical" evidence="7">
    <location>
        <begin position="468"/>
        <end position="494"/>
    </location>
</feature>
<feature type="transmembrane region" description="Helical" evidence="7">
    <location>
        <begin position="936"/>
        <end position="964"/>
    </location>
</feature>
<evidence type="ECO:0000256" key="4">
    <source>
        <dbReference type="ARBA" id="ARBA00022989"/>
    </source>
</evidence>
<feature type="transmembrane region" description="Helical" evidence="7">
    <location>
        <begin position="987"/>
        <end position="1011"/>
    </location>
</feature>
<feature type="transmembrane region" description="Helical" evidence="7">
    <location>
        <begin position="885"/>
        <end position="910"/>
    </location>
</feature>
<dbReference type="EMBL" id="FNIC01000008">
    <property type="protein sequence ID" value="SDO43347.1"/>
    <property type="molecule type" value="Genomic_DNA"/>
</dbReference>
<dbReference type="Proteomes" id="UP000199004">
    <property type="component" value="Unassembled WGS sequence"/>
</dbReference>
<reference evidence="9 10" key="1">
    <citation type="submission" date="2016-10" db="EMBL/GenBank/DDBJ databases">
        <authorList>
            <person name="de Groot N.N."/>
        </authorList>
    </citation>
    <scope>NUCLEOTIDE SEQUENCE [LARGE SCALE GENOMIC DNA]</scope>
    <source>
        <strain evidence="9 10">CGMCC 1.11147</strain>
    </source>
</reference>
<evidence type="ECO:0000256" key="6">
    <source>
        <dbReference type="ARBA" id="ARBA00038076"/>
    </source>
</evidence>
<keyword evidence="2" id="KW-1003">Cell membrane</keyword>
<dbReference type="STRING" id="1005944.SAMN05192576_4030"/>
<evidence type="ECO:0000256" key="5">
    <source>
        <dbReference type="ARBA" id="ARBA00023136"/>
    </source>
</evidence>
<comment type="subcellular location">
    <subcellularLocation>
        <location evidence="1">Cell membrane</location>
        <topology evidence="1">Multi-pass membrane protein</topology>
    </subcellularLocation>
</comment>
<keyword evidence="3 7" id="KW-0812">Transmembrane</keyword>
<gene>
    <name evidence="9" type="ORF">SAMN05192576_4030</name>
</gene>
<accession>A0A1H0JHT2</accession>
<comment type="similarity">
    <text evidence="6">Belongs to the ABC-4 integral membrane protein family.</text>
</comment>
<proteinExistence type="inferred from homology"/>
<feature type="transmembrane region" description="Helical" evidence="7">
    <location>
        <begin position="433"/>
        <end position="456"/>
    </location>
</feature>
<evidence type="ECO:0000256" key="7">
    <source>
        <dbReference type="SAM" id="Phobius"/>
    </source>
</evidence>
<keyword evidence="10" id="KW-1185">Reference proteome</keyword>
<dbReference type="OrthoDB" id="3275641at2"/>
<keyword evidence="5 7" id="KW-0472">Membrane</keyword>
<dbReference type="GO" id="GO:0022857">
    <property type="term" value="F:transmembrane transporter activity"/>
    <property type="evidence" value="ECO:0007669"/>
    <property type="project" value="TreeGrafter"/>
</dbReference>
<evidence type="ECO:0000256" key="1">
    <source>
        <dbReference type="ARBA" id="ARBA00004651"/>
    </source>
</evidence>
<feature type="domain" description="ABC3 transporter permease C-terminal" evidence="8">
    <location>
        <begin position="896"/>
        <end position="1007"/>
    </location>
</feature>
<evidence type="ECO:0000313" key="10">
    <source>
        <dbReference type="Proteomes" id="UP000199004"/>
    </source>
</evidence>